<dbReference type="PANTHER" id="PTHR22942:SF30">
    <property type="entry name" value="MEIOTIC RECOMBINATION PROTEIN DMC1_LIM15 HOMOLOG"/>
    <property type="match status" value="1"/>
</dbReference>
<dbReference type="InterPro" id="IPR027417">
    <property type="entry name" value="P-loop_NTPase"/>
</dbReference>
<dbReference type="GO" id="GO:0140664">
    <property type="term" value="F:ATP-dependent DNA damage sensor activity"/>
    <property type="evidence" value="ECO:0007669"/>
    <property type="project" value="InterPro"/>
</dbReference>
<keyword evidence="2" id="KW-0067">ATP-binding</keyword>
<dbReference type="PANTHER" id="PTHR22942">
    <property type="entry name" value="RECA/RAD51/RADA DNA STRAND-PAIRING FAMILY MEMBER"/>
    <property type="match status" value="1"/>
</dbReference>
<dbReference type="AlphaFoldDB" id="A0A812F089"/>
<dbReference type="PROSITE" id="PS50162">
    <property type="entry name" value="RECA_2"/>
    <property type="match status" value="1"/>
</dbReference>
<evidence type="ECO:0000256" key="1">
    <source>
        <dbReference type="ARBA" id="ARBA00022741"/>
    </source>
</evidence>
<dbReference type="InterPro" id="IPR020588">
    <property type="entry name" value="RecA_ATP-bd"/>
</dbReference>
<dbReference type="Gene3D" id="3.40.50.300">
    <property type="entry name" value="P-loop containing nucleotide triphosphate hydrolases"/>
    <property type="match status" value="1"/>
</dbReference>
<organism evidence="5 6">
    <name type="scientific">Candidatus Nitrosotenuis uzonensis</name>
    <dbReference type="NCBI Taxonomy" id="1407055"/>
    <lineage>
        <taxon>Archaea</taxon>
        <taxon>Nitrososphaerota</taxon>
        <taxon>Candidatus Nitrosotenuis</taxon>
    </lineage>
</organism>
<reference evidence="5" key="1">
    <citation type="submission" date="2021-02" db="EMBL/GenBank/DDBJ databases">
        <authorList>
            <person name="Han P."/>
        </authorList>
    </citation>
    <scope>NUCLEOTIDE SEQUENCE</scope>
    <source>
        <strain evidence="5">Candidatus Nitrosotenuis uzonensis 5A</strain>
    </source>
</reference>
<dbReference type="Pfam" id="PF08423">
    <property type="entry name" value="Rad51"/>
    <property type="match status" value="1"/>
</dbReference>
<dbReference type="GO" id="GO:0006281">
    <property type="term" value="P:DNA repair"/>
    <property type="evidence" value="ECO:0007669"/>
    <property type="project" value="InterPro"/>
</dbReference>
<dbReference type="GO" id="GO:0003677">
    <property type="term" value="F:DNA binding"/>
    <property type="evidence" value="ECO:0007669"/>
    <property type="project" value="UniProtKB-KW"/>
</dbReference>
<protein>
    <submittedName>
        <fullName evidence="5">Putative RecA/RadA recombinase-like protein</fullName>
    </submittedName>
</protein>
<keyword evidence="1" id="KW-0547">Nucleotide-binding</keyword>
<keyword evidence="3" id="KW-0238">DNA-binding</keyword>
<dbReference type="Proteomes" id="UP000655759">
    <property type="component" value="Unassembled WGS sequence"/>
</dbReference>
<comment type="caution">
    <text evidence="5">The sequence shown here is derived from an EMBL/GenBank/DDBJ whole genome shotgun (WGS) entry which is preliminary data.</text>
</comment>
<feature type="domain" description="RecA family profile 1" evidence="4">
    <location>
        <begin position="1"/>
        <end position="158"/>
    </location>
</feature>
<proteinExistence type="predicted"/>
<dbReference type="EMBL" id="CAJNAQ010000002">
    <property type="protein sequence ID" value="CAE6488561.1"/>
    <property type="molecule type" value="Genomic_DNA"/>
</dbReference>
<accession>A0A812F089</accession>
<name>A0A812F089_9ARCH</name>
<dbReference type="RefSeq" id="WP_205098286.1">
    <property type="nucleotide sequence ID" value="NZ_CAJNAQ010000002.1"/>
</dbReference>
<evidence type="ECO:0000313" key="5">
    <source>
        <dbReference type="EMBL" id="CAE6488561.1"/>
    </source>
</evidence>
<sequence>MIRTGIKKLDDILGGGIRDGLITDIFGAGGTGKTQLVLQIVAESLAEGGKIFYIDTTGDFRPERLVELLAARNLEQSYLDRITVARPTNTREQMDAVSEIYSSNFSLVVIDNITDLFSFEYSKEEQILEKTTQFAKHMRELTRAVMTKKIPIITVNMVRKIDHTEKENMDSVISIFTHVKIKLSKKDSTYEGVVTSDSSKRQFSYKIVKEGLVEAT</sequence>
<evidence type="ECO:0000256" key="2">
    <source>
        <dbReference type="ARBA" id="ARBA00022840"/>
    </source>
</evidence>
<dbReference type="SUPFAM" id="SSF52540">
    <property type="entry name" value="P-loop containing nucleoside triphosphate hydrolases"/>
    <property type="match status" value="1"/>
</dbReference>
<gene>
    <name evidence="5" type="ORF">NUZ5A_20471</name>
</gene>
<evidence type="ECO:0000313" key="6">
    <source>
        <dbReference type="Proteomes" id="UP000655759"/>
    </source>
</evidence>
<dbReference type="InterPro" id="IPR013632">
    <property type="entry name" value="Rad51_C"/>
</dbReference>
<dbReference type="GO" id="GO:0005524">
    <property type="term" value="F:ATP binding"/>
    <property type="evidence" value="ECO:0007669"/>
    <property type="project" value="UniProtKB-KW"/>
</dbReference>
<evidence type="ECO:0000259" key="4">
    <source>
        <dbReference type="PROSITE" id="PS50162"/>
    </source>
</evidence>
<evidence type="ECO:0000256" key="3">
    <source>
        <dbReference type="ARBA" id="ARBA00023125"/>
    </source>
</evidence>